<gene>
    <name evidence="2" type="ORF">BN138_972</name>
</gene>
<dbReference type="PANTHER" id="PTHR43649:SF12">
    <property type="entry name" value="DIACETYLCHITOBIOSE BINDING PROTEIN DASA"/>
    <property type="match status" value="1"/>
</dbReference>
<dbReference type="InterPro" id="IPR050490">
    <property type="entry name" value="Bact_solute-bd_prot1"/>
</dbReference>
<dbReference type="EMBL" id="HF548330">
    <property type="protein sequence ID" value="CCO21784.1"/>
    <property type="molecule type" value="Genomic_DNA"/>
</dbReference>
<dbReference type="PROSITE" id="PS51257">
    <property type="entry name" value="PROKAR_LIPOPROTEIN"/>
    <property type="match status" value="1"/>
</dbReference>
<reference evidence="2" key="2">
    <citation type="journal article" date="2013" name="Biotechnol. Biofuels">
        <title>Mining for hemicellulases in the fungus-growing termite Pseudacanthotermes militaris using functional metagenomics.</title>
        <authorList>
            <person name="Bastien G."/>
            <person name="Arnal G."/>
            <person name="Bozonnet S."/>
            <person name="Laguerre S."/>
            <person name="Ferreira F."/>
            <person name="Faure R."/>
            <person name="Henrissat B."/>
            <person name="Lefevre F."/>
            <person name="Robe P."/>
            <person name="Bouchez O."/>
            <person name="Noirot C."/>
            <person name="Dumon C."/>
            <person name="O'Donohue M."/>
        </authorList>
    </citation>
    <scope>NUCLEOTIDE SEQUENCE</scope>
</reference>
<dbReference type="AlphaFoldDB" id="S0DF82"/>
<proteinExistence type="predicted"/>
<dbReference type="SUPFAM" id="SSF53850">
    <property type="entry name" value="Periplasmic binding protein-like II"/>
    <property type="match status" value="1"/>
</dbReference>
<dbReference type="InterPro" id="IPR006059">
    <property type="entry name" value="SBP"/>
</dbReference>
<evidence type="ECO:0000256" key="1">
    <source>
        <dbReference type="SAM" id="MobiDB-lite"/>
    </source>
</evidence>
<sequence>MKKHKLLALLLSLALLVGVLAACGGGAGSSAPAAEPESTPAADTPSSAPAADAGALPYEGVTLSLLKDGDSADAGIEAVIALAEEKLGMVVEIEYRVSGSDGDNLVKTRLASGEMSDLLMYNCGSLLAALNPAEYFIDLSGQPFADTIDDTFRDAASVDGALYGVPFTSSSAGAVVYNKAIYEELELEVPHTWDDFLTNCETIEAAGYDAMIGSFADAWTSQVVFLGDNYNIIAAEPDFAAEFEAGAAKYATTPVGLQSFQKMVDLHPYYNEDYLATTFDDACDKLAMGEGAHWIMLTQVLTTINELYPEAIDDMGVFGVPGDDAADHGLTVWMPSAIYGNKDAENQDAIIAFLEFYVSTEALDAYAATSSAEGPYLVKGYELGDTAPLAVREDMQAFFDAGKTITALEFMTAVKGPNCDAICQEAGSGQTTAEQAAAAYDEDCKKQALQLGLNWE</sequence>
<organism evidence="2">
    <name type="scientific">termite gut metagenome</name>
    <dbReference type="NCBI Taxonomy" id="433724"/>
    <lineage>
        <taxon>unclassified sequences</taxon>
        <taxon>metagenomes</taxon>
        <taxon>organismal metagenomes</taxon>
    </lineage>
</organism>
<dbReference type="Pfam" id="PF01547">
    <property type="entry name" value="SBP_bac_1"/>
    <property type="match status" value="1"/>
</dbReference>
<protein>
    <submittedName>
        <fullName evidence="2">Putative extracellular solutebinding protein family 1</fullName>
    </submittedName>
</protein>
<dbReference type="PANTHER" id="PTHR43649">
    <property type="entry name" value="ARABINOSE-BINDING PROTEIN-RELATED"/>
    <property type="match status" value="1"/>
</dbReference>
<accession>S0DF82</accession>
<name>S0DF82_9ZZZZ</name>
<reference evidence="2" key="1">
    <citation type="submission" date="2012-10" db="EMBL/GenBank/DDBJ databases">
        <authorList>
            <person name="Sandrine L."/>
        </authorList>
    </citation>
    <scope>NUCLEOTIDE SEQUENCE</scope>
</reference>
<evidence type="ECO:0000313" key="2">
    <source>
        <dbReference type="EMBL" id="CCO21784.1"/>
    </source>
</evidence>
<feature type="region of interest" description="Disordered" evidence="1">
    <location>
        <begin position="29"/>
        <end position="50"/>
    </location>
</feature>
<dbReference type="Gene3D" id="3.40.190.10">
    <property type="entry name" value="Periplasmic binding protein-like II"/>
    <property type="match status" value="2"/>
</dbReference>